<evidence type="ECO:0000313" key="3">
    <source>
        <dbReference type="EMBL" id="MBP3954305.1"/>
    </source>
</evidence>
<dbReference type="InterPro" id="IPR038721">
    <property type="entry name" value="IS701-like_DDE_dom"/>
</dbReference>
<proteinExistence type="predicted"/>
<dbReference type="EMBL" id="JAGKQQ010000001">
    <property type="protein sequence ID" value="MBP3954305.1"/>
    <property type="molecule type" value="Genomic_DNA"/>
</dbReference>
<feature type="region of interest" description="Disordered" evidence="1">
    <location>
        <begin position="1"/>
        <end position="36"/>
    </location>
</feature>
<evidence type="ECO:0000256" key="1">
    <source>
        <dbReference type="SAM" id="MobiDB-lite"/>
    </source>
</evidence>
<dbReference type="Pfam" id="PF13546">
    <property type="entry name" value="DDE_5"/>
    <property type="match status" value="1"/>
</dbReference>
<feature type="domain" description="Transposase IS701-like DDE" evidence="2">
    <location>
        <begin position="3"/>
        <end position="170"/>
    </location>
</feature>
<accession>A0ABS5BLX6</accession>
<organism evidence="3 4">
    <name type="scientific">Gemmata palustris</name>
    <dbReference type="NCBI Taxonomy" id="2822762"/>
    <lineage>
        <taxon>Bacteria</taxon>
        <taxon>Pseudomonadati</taxon>
        <taxon>Planctomycetota</taxon>
        <taxon>Planctomycetia</taxon>
        <taxon>Gemmatales</taxon>
        <taxon>Gemmataceae</taxon>
        <taxon>Gemmata</taxon>
    </lineage>
</organism>
<comment type="caution">
    <text evidence="3">The sequence shown here is derived from an EMBL/GenBank/DDBJ whole genome shotgun (WGS) entry which is preliminary data.</text>
</comment>
<name>A0ABS5BLX6_9BACT</name>
<keyword evidence="4" id="KW-1185">Reference proteome</keyword>
<feature type="region of interest" description="Disordered" evidence="1">
    <location>
        <begin position="146"/>
        <end position="235"/>
    </location>
</feature>
<evidence type="ECO:0000259" key="2">
    <source>
        <dbReference type="Pfam" id="PF13546"/>
    </source>
</evidence>
<feature type="compositionally biased region" description="Low complexity" evidence="1">
    <location>
        <begin position="174"/>
        <end position="191"/>
    </location>
</feature>
<feature type="region of interest" description="Disordered" evidence="1">
    <location>
        <begin position="60"/>
        <end position="82"/>
    </location>
</feature>
<dbReference type="Proteomes" id="UP000676565">
    <property type="component" value="Unassembled WGS sequence"/>
</dbReference>
<protein>
    <submittedName>
        <fullName evidence="3">Transposase</fullName>
    </submittedName>
</protein>
<evidence type="ECO:0000313" key="4">
    <source>
        <dbReference type="Proteomes" id="UP000676565"/>
    </source>
</evidence>
<sequence>MPRVVLALDDTPTERYGPKVRGAGAHHNPTPGPAGARSCTGTWVVLGLLVGHPLGGLWPSPVGPPVHPPQRSQGHPGPDRPEFATKLVMAVDLVRWAHGWLKTWGRAVWVVADGAHAKAPVLKALLALRVTMVSRLRKDAALWTVPPARDPSARGRPRVYGEQRVSLAKRARTRAGGPRARSPCMGSPWRSGTRRSRPRGGRPGARSGSSWWTNPRGGSRSSARTPRPPWPTSWA</sequence>
<feature type="compositionally biased region" description="Pro residues" evidence="1">
    <location>
        <begin position="226"/>
        <end position="235"/>
    </location>
</feature>
<gene>
    <name evidence="3" type="ORF">J8F10_03215</name>
</gene>
<reference evidence="3 4" key="1">
    <citation type="submission" date="2021-04" db="EMBL/GenBank/DDBJ databases">
        <authorList>
            <person name="Ivanova A."/>
        </authorList>
    </citation>
    <scope>NUCLEOTIDE SEQUENCE [LARGE SCALE GENOMIC DNA]</scope>
    <source>
        <strain evidence="3 4">G18</strain>
    </source>
</reference>